<dbReference type="InParanoid" id="A0A1X2H5B0"/>
<dbReference type="GO" id="GO:0015031">
    <property type="term" value="P:protein transport"/>
    <property type="evidence" value="ECO:0007669"/>
    <property type="project" value="UniProtKB-KW"/>
</dbReference>
<dbReference type="InterPro" id="IPR019453">
    <property type="entry name" value="VPS39/TGFA1_Znf"/>
</dbReference>
<evidence type="ECO:0000256" key="5">
    <source>
        <dbReference type="SAM" id="MobiDB-lite"/>
    </source>
</evidence>
<dbReference type="Pfam" id="PF00780">
    <property type="entry name" value="CNH"/>
    <property type="match status" value="1"/>
</dbReference>
<keyword evidence="3" id="KW-0963">Cytoplasm</keyword>
<comment type="subcellular location">
    <subcellularLocation>
        <location evidence="1">Cytoplasm</location>
    </subcellularLocation>
</comment>
<dbReference type="PANTHER" id="PTHR12894">
    <property type="entry name" value="CNH DOMAIN CONTAINING"/>
    <property type="match status" value="1"/>
</dbReference>
<feature type="region of interest" description="Disordered" evidence="5">
    <location>
        <begin position="23"/>
        <end position="94"/>
    </location>
</feature>
<dbReference type="Proteomes" id="UP000242180">
    <property type="component" value="Unassembled WGS sequence"/>
</dbReference>
<dbReference type="FunCoup" id="A0A1X2H5B0">
    <property type="interactions" value="73"/>
</dbReference>
<evidence type="ECO:0000256" key="3">
    <source>
        <dbReference type="ARBA" id="ARBA00022490"/>
    </source>
</evidence>
<dbReference type="Pfam" id="PF10366">
    <property type="entry name" value="Vps39_1"/>
    <property type="match status" value="1"/>
</dbReference>
<name>A0A1X2H5B0_SYNRA</name>
<organism evidence="7 8">
    <name type="scientific">Syncephalastrum racemosum</name>
    <name type="common">Filamentous fungus</name>
    <dbReference type="NCBI Taxonomy" id="13706"/>
    <lineage>
        <taxon>Eukaryota</taxon>
        <taxon>Fungi</taxon>
        <taxon>Fungi incertae sedis</taxon>
        <taxon>Mucoromycota</taxon>
        <taxon>Mucoromycotina</taxon>
        <taxon>Mucoromycetes</taxon>
        <taxon>Mucorales</taxon>
        <taxon>Syncephalastraceae</taxon>
        <taxon>Syncephalastrum</taxon>
    </lineage>
</organism>
<dbReference type="InterPro" id="IPR032914">
    <property type="entry name" value="Vam6/VPS39/TRAP1"/>
</dbReference>
<dbReference type="GO" id="GO:0034058">
    <property type="term" value="P:endosomal vesicle fusion"/>
    <property type="evidence" value="ECO:0007669"/>
    <property type="project" value="TreeGrafter"/>
</dbReference>
<proteinExistence type="predicted"/>
<keyword evidence="8" id="KW-1185">Reference proteome</keyword>
<feature type="compositionally biased region" description="Low complexity" evidence="5">
    <location>
        <begin position="69"/>
        <end position="89"/>
    </location>
</feature>
<feature type="compositionally biased region" description="Low complexity" evidence="5">
    <location>
        <begin position="25"/>
        <end position="50"/>
    </location>
</feature>
<dbReference type="OrthoDB" id="10258882at2759"/>
<dbReference type="STRING" id="13706.A0A1X2H5B0"/>
<protein>
    <recommendedName>
        <fullName evidence="6">CNH domain-containing protein</fullName>
    </recommendedName>
</protein>
<evidence type="ECO:0000256" key="4">
    <source>
        <dbReference type="ARBA" id="ARBA00022927"/>
    </source>
</evidence>
<reference evidence="7 8" key="1">
    <citation type="submission" date="2016-07" db="EMBL/GenBank/DDBJ databases">
        <title>Pervasive Adenine N6-methylation of Active Genes in Fungi.</title>
        <authorList>
            <consortium name="DOE Joint Genome Institute"/>
            <person name="Mondo S.J."/>
            <person name="Dannebaum R.O."/>
            <person name="Kuo R.C."/>
            <person name="Labutti K."/>
            <person name="Haridas S."/>
            <person name="Kuo A."/>
            <person name="Salamov A."/>
            <person name="Ahrendt S.R."/>
            <person name="Lipzen A."/>
            <person name="Sullivan W."/>
            <person name="Andreopoulos W.B."/>
            <person name="Clum A."/>
            <person name="Lindquist E."/>
            <person name="Daum C."/>
            <person name="Ramamoorthy G.K."/>
            <person name="Gryganskyi A."/>
            <person name="Culley D."/>
            <person name="Magnuson J.K."/>
            <person name="James T.Y."/>
            <person name="O'Malley M.A."/>
            <person name="Stajich J.E."/>
            <person name="Spatafora J.W."/>
            <person name="Visel A."/>
            <person name="Grigoriev I.V."/>
        </authorList>
    </citation>
    <scope>NUCLEOTIDE SEQUENCE [LARGE SCALE GENOMIC DNA]</scope>
    <source>
        <strain evidence="7 8">NRRL 2496</strain>
    </source>
</reference>
<feature type="region of interest" description="Disordered" evidence="5">
    <location>
        <begin position="923"/>
        <end position="964"/>
    </location>
</feature>
<keyword evidence="4" id="KW-0653">Protein transport</keyword>
<evidence type="ECO:0000259" key="6">
    <source>
        <dbReference type="PROSITE" id="PS50219"/>
    </source>
</evidence>
<dbReference type="PROSITE" id="PS50219">
    <property type="entry name" value="CNH"/>
    <property type="match status" value="1"/>
</dbReference>
<evidence type="ECO:0000313" key="7">
    <source>
        <dbReference type="EMBL" id="ORY93577.1"/>
    </source>
</evidence>
<dbReference type="Pfam" id="PF10367">
    <property type="entry name" value="zf-Vps39_C"/>
    <property type="match status" value="1"/>
</dbReference>
<dbReference type="GO" id="GO:0016020">
    <property type="term" value="C:membrane"/>
    <property type="evidence" value="ECO:0007669"/>
    <property type="project" value="TreeGrafter"/>
</dbReference>
<dbReference type="OMA" id="DNWKGNF"/>
<dbReference type="GO" id="GO:0006914">
    <property type="term" value="P:autophagy"/>
    <property type="evidence" value="ECO:0007669"/>
    <property type="project" value="TreeGrafter"/>
</dbReference>
<feature type="domain" description="CNH" evidence="6">
    <location>
        <begin position="96"/>
        <end position="402"/>
    </location>
</feature>
<gene>
    <name evidence="7" type="ORF">BCR43DRAFT_497192</name>
</gene>
<accession>A0A1X2H5B0</accession>
<dbReference type="InterPro" id="IPR001180">
    <property type="entry name" value="CNH_dom"/>
</dbReference>
<evidence type="ECO:0000256" key="2">
    <source>
        <dbReference type="ARBA" id="ARBA00022448"/>
    </source>
</evidence>
<comment type="caution">
    <text evidence="7">The sequence shown here is derived from an EMBL/GenBank/DDBJ whole genome shotgun (WGS) entry which is preliminary data.</text>
</comment>
<dbReference type="PANTHER" id="PTHR12894:SF27">
    <property type="entry name" value="TRANSFORMING GROWTH FACTOR-BETA RECEPTOR-ASSOCIATED PROTEIN 1"/>
    <property type="match status" value="1"/>
</dbReference>
<dbReference type="EMBL" id="MCGN01000009">
    <property type="protein sequence ID" value="ORY93577.1"/>
    <property type="molecule type" value="Genomic_DNA"/>
</dbReference>
<sequence>MYTPYTLQPLLPSVSSLIATADDYASSSPASPSSPRSSSSSFFSRRQQSPNPANSDKQPLVGSPSRFNSLLSQSASVHSSSPPSSSTSTSPPPQSAFTIDAVAAWDNNLYLGTSDGHILHFTLEEQTKARDGEIPYTSRLESKINLGFGRKSVERILVIPQVSKAIALCDATMSFYSLPFFDPIPVSLIPHIKGVSAFTHNVAQEGRIGEDGTVEICVGKRRVIQFYKIGELVQLWKEVPLHEGVITMIQMGHHVCLADHENHKLIDLTAFTSTVLVPTPHVVTSPTTTAGSLVSMTAGAHRVARPVLAVVKEGEFLMVSGTVSNSAQNQTTIGIIVNAYGEPVHGTMQWSSYPKAICVEYPYIAALLRNQTIEIHNVLDQQLLQVIQLNSSIQARGMAFAQGIKVWMEGLARRLRRRPWKAAEQDVNEEEEANYRRQVARYATMPARVLVYGRDAVLAQLVTPLVVQVDGLLDNHEIEIALETADQARNTMSADNNIHVARMQAELDYIYQKAGFLLLQETVFEDALTLLSKGNLDPRVVIAMFGQQAWLSDPAVYLFDGVRGLVDSLGAIENIVGQDPGRQQKNGTDSELRRTLMANAREALEKYLHIERGKFRHLIGQDHAISKAIDSALLHIYILNDNDTAILELLQRPNDCSLQGAIDALQGSKRYYAASILYHTKHMYDKVLELWTKIYTGEYADPRMTDGLGQIKRLLLQDIPNDELSLEATMRYAWWLLGRKAEDSIEVFIRSPRAPEMDMDAILSRLDKEASPSALRTYLEYVVWTRQSQSAEHHTRLAILYLNDVEQVAREHTEECGRLADEYKLSGRSRTFVEFLGDRRQSSEIIRRRLLLIRLLQRSPLYDAQTIMDRVQQDDALFNVERVIVYGRMKEHSKALAILIHNLCDFAGAETYCVTNGESAGTLPDMPTTSAQSMPPARTSSLKKRKEKPLPEMPTEAKQPTPEQMKERRELFAMLLRTYLDLQDSDVMLSRTMHLLATQGYYLDILEVLQWLPDDWPIATLQHFLIRSLRRSLHAYRNGQVVLGISRGENLMVGSELVNLYKEIGPTTVDIYSTCHQCHRPLAESIVVRLPNGNLSHIKCSED</sequence>
<evidence type="ECO:0000313" key="8">
    <source>
        <dbReference type="Proteomes" id="UP000242180"/>
    </source>
</evidence>
<evidence type="ECO:0000256" key="1">
    <source>
        <dbReference type="ARBA" id="ARBA00004496"/>
    </source>
</evidence>
<keyword evidence="2" id="KW-0813">Transport</keyword>
<dbReference type="InterPro" id="IPR019452">
    <property type="entry name" value="VPS39/TGF_beta_rcpt-assoc_1"/>
</dbReference>
<dbReference type="AlphaFoldDB" id="A0A1X2H5B0"/>
<dbReference type="GO" id="GO:0005737">
    <property type="term" value="C:cytoplasm"/>
    <property type="evidence" value="ECO:0007669"/>
    <property type="project" value="UniProtKB-SubCell"/>
</dbReference>